<dbReference type="GO" id="GO:0005886">
    <property type="term" value="C:plasma membrane"/>
    <property type="evidence" value="ECO:0007669"/>
    <property type="project" value="TreeGrafter"/>
</dbReference>
<evidence type="ECO:0000256" key="2">
    <source>
        <dbReference type="ARBA" id="ARBA00049106"/>
    </source>
</evidence>
<protein>
    <submittedName>
        <fullName evidence="3">Deazaflavin-dependent oxidoreductase, nitroreductase family</fullName>
    </submittedName>
</protein>
<comment type="similarity">
    <text evidence="1">Belongs to the F420H(2)-dependent quinone reductase family.</text>
</comment>
<dbReference type="GO" id="GO:0070967">
    <property type="term" value="F:coenzyme F420 binding"/>
    <property type="evidence" value="ECO:0007669"/>
    <property type="project" value="TreeGrafter"/>
</dbReference>
<sequence length="171" mass="19200">MTHSPNYRDANPLFRFMRTLGGTKPMSWFFARTLHHIDGPVYRLTKGRNTFTTLVTGLPLVMLTTTGAKSGASRTVPLVGMPDGDRIVVIASNYGQHSNPAWYFNLRKHPDATVTVAGGEPLRVVAYEAEGEERERLWRMDLEVYPSRAAYEKRAPDRRIPVMVLEPRAGG</sequence>
<dbReference type="GO" id="GO:0016491">
    <property type="term" value="F:oxidoreductase activity"/>
    <property type="evidence" value="ECO:0007669"/>
    <property type="project" value="InterPro"/>
</dbReference>
<keyword evidence="4" id="KW-1185">Reference proteome</keyword>
<organism evidence="3 4">
    <name type="scientific">Rhodococcus maanshanensis</name>
    <dbReference type="NCBI Taxonomy" id="183556"/>
    <lineage>
        <taxon>Bacteria</taxon>
        <taxon>Bacillati</taxon>
        <taxon>Actinomycetota</taxon>
        <taxon>Actinomycetes</taxon>
        <taxon>Mycobacteriales</taxon>
        <taxon>Nocardiaceae</taxon>
        <taxon>Rhodococcus</taxon>
    </lineage>
</organism>
<evidence type="ECO:0000313" key="3">
    <source>
        <dbReference type="EMBL" id="SEL57769.1"/>
    </source>
</evidence>
<gene>
    <name evidence="3" type="ORF">SAMN05444583_11136</name>
</gene>
<dbReference type="PANTHER" id="PTHR39428">
    <property type="entry name" value="F420H(2)-DEPENDENT QUINONE REDUCTASE RV1261C"/>
    <property type="match status" value="1"/>
</dbReference>
<evidence type="ECO:0000313" key="4">
    <source>
        <dbReference type="Proteomes" id="UP000198677"/>
    </source>
</evidence>
<name>A0A1H7RCE4_9NOCA</name>
<dbReference type="Gene3D" id="2.30.110.10">
    <property type="entry name" value="Electron Transport, Fmn-binding Protein, Chain A"/>
    <property type="match status" value="1"/>
</dbReference>
<comment type="catalytic activity">
    <reaction evidence="2">
        <text>oxidized coenzyme F420-(gamma-L-Glu)(n) + a quinol + H(+) = reduced coenzyme F420-(gamma-L-Glu)(n) + a quinone</text>
        <dbReference type="Rhea" id="RHEA:39663"/>
        <dbReference type="Rhea" id="RHEA-COMP:12939"/>
        <dbReference type="Rhea" id="RHEA-COMP:14378"/>
        <dbReference type="ChEBI" id="CHEBI:15378"/>
        <dbReference type="ChEBI" id="CHEBI:24646"/>
        <dbReference type="ChEBI" id="CHEBI:132124"/>
        <dbReference type="ChEBI" id="CHEBI:133980"/>
        <dbReference type="ChEBI" id="CHEBI:139511"/>
    </reaction>
</comment>
<dbReference type="RefSeq" id="WP_083576777.1">
    <property type="nucleotide sequence ID" value="NZ_FOAW01000011.1"/>
</dbReference>
<dbReference type="OrthoDB" id="8225825at2"/>
<accession>A0A1H7RCE4</accession>
<dbReference type="AlphaFoldDB" id="A0A1H7RCE4"/>
<dbReference type="InterPro" id="IPR012349">
    <property type="entry name" value="Split_barrel_FMN-bd"/>
</dbReference>
<dbReference type="EMBL" id="FOAW01000011">
    <property type="protein sequence ID" value="SEL57769.1"/>
    <property type="molecule type" value="Genomic_DNA"/>
</dbReference>
<evidence type="ECO:0000256" key="1">
    <source>
        <dbReference type="ARBA" id="ARBA00008710"/>
    </source>
</evidence>
<reference evidence="4" key="1">
    <citation type="submission" date="2016-10" db="EMBL/GenBank/DDBJ databases">
        <authorList>
            <person name="Varghese N."/>
            <person name="Submissions S."/>
        </authorList>
    </citation>
    <scope>NUCLEOTIDE SEQUENCE [LARGE SCALE GENOMIC DNA]</scope>
    <source>
        <strain evidence="4">DSM 44675</strain>
    </source>
</reference>
<dbReference type="Pfam" id="PF04075">
    <property type="entry name" value="F420H2_quin_red"/>
    <property type="match status" value="1"/>
</dbReference>
<dbReference type="InterPro" id="IPR004378">
    <property type="entry name" value="F420H2_quin_Rdtase"/>
</dbReference>
<dbReference type="NCBIfam" id="TIGR00026">
    <property type="entry name" value="hi_GC_TIGR00026"/>
    <property type="match status" value="1"/>
</dbReference>
<proteinExistence type="inferred from homology"/>
<dbReference type="SUPFAM" id="SSF50475">
    <property type="entry name" value="FMN-binding split barrel"/>
    <property type="match status" value="1"/>
</dbReference>
<dbReference type="PANTHER" id="PTHR39428:SF1">
    <property type="entry name" value="F420H(2)-DEPENDENT QUINONE REDUCTASE RV1261C"/>
    <property type="match status" value="1"/>
</dbReference>
<dbReference type="Proteomes" id="UP000198677">
    <property type="component" value="Unassembled WGS sequence"/>
</dbReference>